<gene>
    <name evidence="2" type="ORF">MtrunA17_Chr8g0349931</name>
</gene>
<reference evidence="3" key="1">
    <citation type="journal article" date="2018" name="Nat. Plants">
        <title>Whole-genome landscape of Medicago truncatula symbiotic genes.</title>
        <authorList>
            <person name="Pecrix Y."/>
            <person name="Staton S.E."/>
            <person name="Sallet E."/>
            <person name="Lelandais-Briere C."/>
            <person name="Moreau S."/>
            <person name="Carrere S."/>
            <person name="Blein T."/>
            <person name="Jardinaud M.F."/>
            <person name="Latrasse D."/>
            <person name="Zouine M."/>
            <person name="Zahm M."/>
            <person name="Kreplak J."/>
            <person name="Mayjonade B."/>
            <person name="Satge C."/>
            <person name="Perez M."/>
            <person name="Cauet S."/>
            <person name="Marande W."/>
            <person name="Chantry-Darmon C."/>
            <person name="Lopez-Roques C."/>
            <person name="Bouchez O."/>
            <person name="Berard A."/>
            <person name="Debelle F."/>
            <person name="Munos S."/>
            <person name="Bendahmane A."/>
            <person name="Berges H."/>
            <person name="Niebel A."/>
            <person name="Buitink J."/>
            <person name="Frugier F."/>
            <person name="Benhamed M."/>
            <person name="Crespi M."/>
            <person name="Gouzy J."/>
            <person name="Gamas P."/>
        </authorList>
    </citation>
    <scope>NUCLEOTIDE SEQUENCE [LARGE SCALE GENOMIC DNA]</scope>
    <source>
        <strain evidence="3">cv. Jemalong A17</strain>
    </source>
</reference>
<accession>A0A396GMU2</accession>
<keyword evidence="1" id="KW-1133">Transmembrane helix</keyword>
<proteinExistence type="predicted"/>
<comment type="caution">
    <text evidence="2">The sequence shown here is derived from an EMBL/GenBank/DDBJ whole genome shotgun (WGS) entry which is preliminary data.</text>
</comment>
<dbReference type="EMBL" id="PSQE01000008">
    <property type="protein sequence ID" value="RHN39995.1"/>
    <property type="molecule type" value="Genomic_DNA"/>
</dbReference>
<keyword evidence="1" id="KW-0812">Transmembrane</keyword>
<organism evidence="2 3">
    <name type="scientific">Medicago truncatula</name>
    <name type="common">Barrel medic</name>
    <name type="synonym">Medicago tribuloides</name>
    <dbReference type="NCBI Taxonomy" id="3880"/>
    <lineage>
        <taxon>Eukaryota</taxon>
        <taxon>Viridiplantae</taxon>
        <taxon>Streptophyta</taxon>
        <taxon>Embryophyta</taxon>
        <taxon>Tracheophyta</taxon>
        <taxon>Spermatophyta</taxon>
        <taxon>Magnoliopsida</taxon>
        <taxon>eudicotyledons</taxon>
        <taxon>Gunneridae</taxon>
        <taxon>Pentapetalae</taxon>
        <taxon>rosids</taxon>
        <taxon>fabids</taxon>
        <taxon>Fabales</taxon>
        <taxon>Fabaceae</taxon>
        <taxon>Papilionoideae</taxon>
        <taxon>50 kb inversion clade</taxon>
        <taxon>NPAAA clade</taxon>
        <taxon>Hologalegina</taxon>
        <taxon>IRL clade</taxon>
        <taxon>Trifolieae</taxon>
        <taxon>Medicago</taxon>
    </lineage>
</organism>
<name>A0A396GMU2_MEDTR</name>
<feature type="transmembrane region" description="Helical" evidence="1">
    <location>
        <begin position="12"/>
        <end position="36"/>
    </location>
</feature>
<sequence length="70" mass="8228">MLIPDHYDFNFLSSSTISFLWLFIGDDMVLFFYVNFDSSVISLIKKVKNSNIMGCSEGWRHKHDTEQFNT</sequence>
<protein>
    <recommendedName>
        <fullName evidence="4">Transmembrane protein</fullName>
    </recommendedName>
</protein>
<dbReference type="Gramene" id="rna46082">
    <property type="protein sequence ID" value="RHN39995.1"/>
    <property type="gene ID" value="gene46082"/>
</dbReference>
<dbReference type="AlphaFoldDB" id="A0A396GMU2"/>
<evidence type="ECO:0000313" key="2">
    <source>
        <dbReference type="EMBL" id="RHN39995.1"/>
    </source>
</evidence>
<evidence type="ECO:0000313" key="3">
    <source>
        <dbReference type="Proteomes" id="UP000265566"/>
    </source>
</evidence>
<dbReference type="Proteomes" id="UP000265566">
    <property type="component" value="Chromosome 8"/>
</dbReference>
<evidence type="ECO:0008006" key="4">
    <source>
        <dbReference type="Google" id="ProtNLM"/>
    </source>
</evidence>
<keyword evidence="1" id="KW-0472">Membrane</keyword>
<evidence type="ECO:0000256" key="1">
    <source>
        <dbReference type="SAM" id="Phobius"/>
    </source>
</evidence>